<protein>
    <submittedName>
        <fullName evidence="1">Uncharacterized protein</fullName>
    </submittedName>
</protein>
<reference evidence="1" key="1">
    <citation type="journal article" date="2015" name="PLoS ONE">
        <title>Comprehensive Evaluation of Toxoplasma gondii VEG and Neospora caninum LIV Genomes with Tachyzoite Stage Transcriptome and Proteome Defines Novel Transcript Features.</title>
        <authorList>
            <person name="Ramaprasad A."/>
            <person name="Mourier T."/>
            <person name="Naeem R."/>
            <person name="Malas T.B."/>
            <person name="Moussa E."/>
            <person name="Panigrahi A."/>
            <person name="Vermont S.J."/>
            <person name="Otto T.D."/>
            <person name="Wastling J."/>
            <person name="Pain A."/>
        </authorList>
    </citation>
    <scope>NUCLEOTIDE SEQUENCE</scope>
    <source>
        <strain evidence="1">VEG</strain>
    </source>
</reference>
<proteinExistence type="predicted"/>
<name>A0A0F7UU28_TOXGV</name>
<evidence type="ECO:0000313" key="1">
    <source>
        <dbReference type="EMBL" id="CEL73687.1"/>
    </source>
</evidence>
<sequence length="228" mass="26568">MPVLLLVHVLRFTAMPRRPQVIPCLLLFHSYLVLDWSFFQSYLLGYILDQHSRTGNRNRHTWRRKSIRRRSLSCRVPSFFSTVLSNRILKEGARPSSPPDLLLLHQEFIWTGERLEHAGIQRCACAETTAIRFFRSRSRFPVSNEIFPVWTGYGSGVSFLQSHRMTCYIERLVVRRSCCAVTNSSDRGKHPAQERQNLTLSFLNHDSQMHRSLIAQRGHPYRSEIVVS</sequence>
<accession>A0A0F7UU28</accession>
<dbReference type="AlphaFoldDB" id="A0A0F7UU28"/>
<gene>
    <name evidence="1" type="ORF">BN1205_044150</name>
</gene>
<organism evidence="1">
    <name type="scientific">Toxoplasma gondii (strain ATCC 50861 / VEG)</name>
    <dbReference type="NCBI Taxonomy" id="432359"/>
    <lineage>
        <taxon>Eukaryota</taxon>
        <taxon>Sar</taxon>
        <taxon>Alveolata</taxon>
        <taxon>Apicomplexa</taxon>
        <taxon>Conoidasida</taxon>
        <taxon>Coccidia</taxon>
        <taxon>Eucoccidiorida</taxon>
        <taxon>Eimeriorina</taxon>
        <taxon>Sarcocystidae</taxon>
        <taxon>Toxoplasma</taxon>
    </lineage>
</organism>
<dbReference type="EMBL" id="LN714496">
    <property type="protein sequence ID" value="CEL73687.1"/>
    <property type="molecule type" value="Genomic_DNA"/>
</dbReference>